<keyword evidence="6" id="KW-1185">Reference proteome</keyword>
<dbReference type="InterPro" id="IPR015797">
    <property type="entry name" value="NUDIX_hydrolase-like_dom_sf"/>
</dbReference>
<keyword evidence="3" id="KW-0460">Magnesium</keyword>
<accession>A0A1J0W235</accession>
<dbReference type="AlphaFoldDB" id="A0A1J0W235"/>
<evidence type="ECO:0000256" key="3">
    <source>
        <dbReference type="ARBA" id="ARBA00022842"/>
    </source>
</evidence>
<dbReference type="GO" id="GO:0016787">
    <property type="term" value="F:hydrolase activity"/>
    <property type="evidence" value="ECO:0007669"/>
    <property type="project" value="UniProtKB-KW"/>
</dbReference>
<dbReference type="Proteomes" id="UP000183810">
    <property type="component" value="Chromosome"/>
</dbReference>
<dbReference type="OrthoDB" id="9804442at2"/>
<dbReference type="Pfam" id="PF00293">
    <property type="entry name" value="NUDIX"/>
    <property type="match status" value="1"/>
</dbReference>
<sequence>MSTSMYDEVLPRGERDGFGLRVGAIIDRGGEVLLLEVNSTGPIRLTHKLPGATVGPGESVAAALVRGVREETGLTVTGIRHHVGDFDYLSPAGKPVRRLHFAVEVKATGPILLSAHAGYLWVSLDRELRVTPSIRGILTAYKDLAATE</sequence>
<name>A0A1J0W235_9NOCA</name>
<protein>
    <recommendedName>
        <fullName evidence="4">Nudix hydrolase domain-containing protein</fullName>
    </recommendedName>
</protein>
<dbReference type="PANTHER" id="PTHR43046:SF12">
    <property type="entry name" value="GDP-MANNOSE MANNOSYL HYDROLASE"/>
    <property type="match status" value="1"/>
</dbReference>
<dbReference type="RefSeq" id="WP_071931509.1">
    <property type="nucleotide sequence ID" value="NZ_CP018082.1"/>
</dbReference>
<comment type="cofactor">
    <cofactor evidence="1">
        <name>Mg(2+)</name>
        <dbReference type="ChEBI" id="CHEBI:18420"/>
    </cofactor>
</comment>
<dbReference type="Gene3D" id="3.90.79.10">
    <property type="entry name" value="Nucleoside Triphosphate Pyrophosphohydrolase"/>
    <property type="match status" value="1"/>
</dbReference>
<dbReference type="PROSITE" id="PS51462">
    <property type="entry name" value="NUDIX"/>
    <property type="match status" value="1"/>
</dbReference>
<evidence type="ECO:0000256" key="1">
    <source>
        <dbReference type="ARBA" id="ARBA00001946"/>
    </source>
</evidence>
<dbReference type="SUPFAM" id="SSF55811">
    <property type="entry name" value="Nudix"/>
    <property type="match status" value="1"/>
</dbReference>
<evidence type="ECO:0000259" key="4">
    <source>
        <dbReference type="PROSITE" id="PS51462"/>
    </source>
</evidence>
<dbReference type="PANTHER" id="PTHR43046">
    <property type="entry name" value="GDP-MANNOSE MANNOSYL HYDROLASE"/>
    <property type="match status" value="1"/>
</dbReference>
<dbReference type="EMBL" id="CP018082">
    <property type="protein sequence ID" value="APE38338.1"/>
    <property type="molecule type" value="Genomic_DNA"/>
</dbReference>
<gene>
    <name evidence="5" type="ORF">BOX37_14465</name>
</gene>
<dbReference type="InterPro" id="IPR000086">
    <property type="entry name" value="NUDIX_hydrolase_dom"/>
</dbReference>
<dbReference type="KEGG" id="nsl:BOX37_14465"/>
<evidence type="ECO:0000313" key="5">
    <source>
        <dbReference type="EMBL" id="APE38338.1"/>
    </source>
</evidence>
<reference evidence="5" key="1">
    <citation type="submission" date="2016-11" db="EMBL/GenBank/DDBJ databases">
        <authorList>
            <person name="Jaros S."/>
            <person name="Januszkiewicz K."/>
            <person name="Wedrychowicz H."/>
        </authorList>
    </citation>
    <scope>NUCLEOTIDE SEQUENCE [LARGE SCALE GENOMIC DNA]</scope>
    <source>
        <strain evidence="5">Y48</strain>
    </source>
</reference>
<evidence type="ECO:0000256" key="2">
    <source>
        <dbReference type="ARBA" id="ARBA00022801"/>
    </source>
</evidence>
<feature type="domain" description="Nudix hydrolase" evidence="4">
    <location>
        <begin position="17"/>
        <end position="146"/>
    </location>
</feature>
<keyword evidence="2" id="KW-0378">Hydrolase</keyword>
<organism evidence="5 6">
    <name type="scientific">Nocardia mangyaensis</name>
    <dbReference type="NCBI Taxonomy" id="2213200"/>
    <lineage>
        <taxon>Bacteria</taxon>
        <taxon>Bacillati</taxon>
        <taxon>Actinomycetota</taxon>
        <taxon>Actinomycetes</taxon>
        <taxon>Mycobacteriales</taxon>
        <taxon>Nocardiaceae</taxon>
        <taxon>Nocardia</taxon>
    </lineage>
</organism>
<proteinExistence type="predicted"/>
<evidence type="ECO:0000313" key="6">
    <source>
        <dbReference type="Proteomes" id="UP000183810"/>
    </source>
</evidence>